<proteinExistence type="predicted"/>
<gene>
    <name evidence="2" type="ORF">ENV88_06455</name>
</gene>
<dbReference type="Pfam" id="PF18765">
    <property type="entry name" value="Polbeta"/>
    <property type="match status" value="1"/>
</dbReference>
<dbReference type="CDD" id="cd05403">
    <property type="entry name" value="NT_KNTase_like"/>
    <property type="match status" value="1"/>
</dbReference>
<protein>
    <submittedName>
        <fullName evidence="2">DNA polymerase subunit beta</fullName>
    </submittedName>
</protein>
<name>A0A7C3WU07_THEPE</name>
<evidence type="ECO:0000313" key="2">
    <source>
        <dbReference type="EMBL" id="HGB25644.1"/>
    </source>
</evidence>
<sequence length="106" mass="12063">MLRSWEKWIDRILQASRETLSSSLAGFYVFGSAATGRLVAASDIDILIVAENLPKSARARSQLKEEIEERAGLPQVHPFEIHLADPEEAKIYFKHIDRPLKLYERG</sequence>
<dbReference type="SUPFAM" id="SSF81301">
    <property type="entry name" value="Nucleotidyltransferase"/>
    <property type="match status" value="1"/>
</dbReference>
<organism evidence="2">
    <name type="scientific">Thermofilum pendens</name>
    <dbReference type="NCBI Taxonomy" id="2269"/>
    <lineage>
        <taxon>Archaea</taxon>
        <taxon>Thermoproteota</taxon>
        <taxon>Thermoprotei</taxon>
        <taxon>Thermofilales</taxon>
        <taxon>Thermofilaceae</taxon>
        <taxon>Thermofilum</taxon>
    </lineage>
</organism>
<accession>A0A7C3WU07</accession>
<comment type="caution">
    <text evidence="2">The sequence shown here is derived from an EMBL/GenBank/DDBJ whole genome shotgun (WGS) entry which is preliminary data.</text>
</comment>
<reference evidence="2" key="1">
    <citation type="journal article" date="2020" name="mSystems">
        <title>Genome- and Community-Level Interaction Insights into Carbon Utilization and Element Cycling Functions of Hydrothermarchaeota in Hydrothermal Sediment.</title>
        <authorList>
            <person name="Zhou Z."/>
            <person name="Liu Y."/>
            <person name="Xu W."/>
            <person name="Pan J."/>
            <person name="Luo Z.H."/>
            <person name="Li M."/>
        </authorList>
    </citation>
    <scope>NUCLEOTIDE SEQUENCE [LARGE SCALE GENOMIC DNA]</scope>
    <source>
        <strain evidence="2">SpSt-8</strain>
    </source>
</reference>
<dbReference type="InterPro" id="IPR043519">
    <property type="entry name" value="NT_sf"/>
</dbReference>
<evidence type="ECO:0000259" key="1">
    <source>
        <dbReference type="Pfam" id="PF18765"/>
    </source>
</evidence>
<dbReference type="InterPro" id="IPR041633">
    <property type="entry name" value="Polbeta"/>
</dbReference>
<dbReference type="Gene3D" id="3.30.460.10">
    <property type="entry name" value="Beta Polymerase, domain 2"/>
    <property type="match status" value="1"/>
</dbReference>
<dbReference type="AlphaFoldDB" id="A0A7C3WU07"/>
<dbReference type="PANTHER" id="PTHR37030">
    <property type="entry name" value="NUCLEOTIDYLTRANSFERASE"/>
    <property type="match status" value="1"/>
</dbReference>
<dbReference type="PANTHER" id="PTHR37030:SF1">
    <property type="entry name" value="NUCLEOTIDYLTRANSFERASE"/>
    <property type="match status" value="1"/>
</dbReference>
<dbReference type="EMBL" id="DTIB01000105">
    <property type="protein sequence ID" value="HGB25644.1"/>
    <property type="molecule type" value="Genomic_DNA"/>
</dbReference>
<feature type="domain" description="Polymerase beta nucleotidyltransferase" evidence="1">
    <location>
        <begin position="25"/>
        <end position="94"/>
    </location>
</feature>